<proteinExistence type="predicted"/>
<sequence length="117" mass="13701">MGIGVRIKGEKFMKEIKLKPKGGKRMKNKHRLRKSTKGSHLKFKSIFKKYKDIINAYIMTTDPLNQVQDNPRYLLPSVEGTRYNVTPVSNIDIRQPYSEFDLHKRGEINKIRVTPKE</sequence>
<accession>A0A2S8AFD5</accession>
<gene>
    <name evidence="1" type="ORF">C4S77_02405</name>
</gene>
<evidence type="ECO:0000313" key="2">
    <source>
        <dbReference type="Proteomes" id="UP000238042"/>
    </source>
</evidence>
<dbReference type="EMBL" id="PSZM01000003">
    <property type="protein sequence ID" value="PQL94854.1"/>
    <property type="molecule type" value="Genomic_DNA"/>
</dbReference>
<evidence type="ECO:0000313" key="1">
    <source>
        <dbReference type="EMBL" id="PQL94854.1"/>
    </source>
</evidence>
<name>A0A2S8AFD5_9FLAO</name>
<dbReference type="Proteomes" id="UP000238042">
    <property type="component" value="Unassembled WGS sequence"/>
</dbReference>
<reference evidence="1 2" key="1">
    <citation type="submission" date="2018-02" db="EMBL/GenBank/DDBJ databases">
        <title>Genome sequences of Apibacter spp., gut symbionts of Asian honey bees.</title>
        <authorList>
            <person name="Kwong W.K."/>
            <person name="Steele M.I."/>
            <person name="Moran N.A."/>
        </authorList>
    </citation>
    <scope>NUCLEOTIDE SEQUENCE [LARGE SCALE GENOMIC DNA]</scope>
    <source>
        <strain evidence="2">wkB301</strain>
    </source>
</reference>
<comment type="caution">
    <text evidence="1">The sequence shown here is derived from an EMBL/GenBank/DDBJ whole genome shotgun (WGS) entry which is preliminary data.</text>
</comment>
<organism evidence="1 2">
    <name type="scientific">Apibacter adventoris</name>
    <dbReference type="NCBI Taxonomy" id="1679466"/>
    <lineage>
        <taxon>Bacteria</taxon>
        <taxon>Pseudomonadati</taxon>
        <taxon>Bacteroidota</taxon>
        <taxon>Flavobacteriia</taxon>
        <taxon>Flavobacteriales</taxon>
        <taxon>Weeksellaceae</taxon>
        <taxon>Apibacter</taxon>
    </lineage>
</organism>
<keyword evidence="2" id="KW-1185">Reference proteome</keyword>
<protein>
    <submittedName>
        <fullName evidence="1">Uncharacterized protein</fullName>
    </submittedName>
</protein>
<dbReference type="AlphaFoldDB" id="A0A2S8AFD5"/>